<dbReference type="EMBL" id="BMED01000005">
    <property type="protein sequence ID" value="GGC92314.1"/>
    <property type="molecule type" value="Genomic_DNA"/>
</dbReference>
<dbReference type="InterPro" id="IPR036679">
    <property type="entry name" value="FlgN-like_sf"/>
</dbReference>
<organism evidence="4 5">
    <name type="scientific">Undibacterium terreum</name>
    <dbReference type="NCBI Taxonomy" id="1224302"/>
    <lineage>
        <taxon>Bacteria</taxon>
        <taxon>Pseudomonadati</taxon>
        <taxon>Pseudomonadota</taxon>
        <taxon>Betaproteobacteria</taxon>
        <taxon>Burkholderiales</taxon>
        <taxon>Oxalobacteraceae</taxon>
        <taxon>Undibacterium</taxon>
    </lineage>
</organism>
<dbReference type="InterPro" id="IPR007809">
    <property type="entry name" value="FlgN-like"/>
</dbReference>
<gene>
    <name evidence="4" type="ORF">GCM10011396_44490</name>
</gene>
<sequence length="162" mass="17314">MNLTTTNLLECLQEEVKAMTSLAELLEKEQVVLVSGNVEDLAQVTVNKVKAVTDISALEKSRNKHLLNLGFSGDAAGVQSWLKQVTSESETAQCWATLLAVTGKANENNRTNGLLINRHMNVTQSALKILQQNDPSVAAGSFYGPSGHTTVSTSAGRGFAAR</sequence>
<evidence type="ECO:0000256" key="2">
    <source>
        <dbReference type="ARBA" id="ARBA00007703"/>
    </source>
</evidence>
<keyword evidence="5" id="KW-1185">Reference proteome</keyword>
<reference evidence="4" key="2">
    <citation type="submission" date="2020-09" db="EMBL/GenBank/DDBJ databases">
        <authorList>
            <person name="Sun Q."/>
            <person name="Zhou Y."/>
        </authorList>
    </citation>
    <scope>NUCLEOTIDE SEQUENCE</scope>
    <source>
        <strain evidence="4">CGMCC 1.10998</strain>
    </source>
</reference>
<dbReference type="Pfam" id="PF05130">
    <property type="entry name" value="FlgN"/>
    <property type="match status" value="1"/>
</dbReference>
<dbReference type="Gene3D" id="1.20.58.300">
    <property type="entry name" value="FlgN-like"/>
    <property type="match status" value="1"/>
</dbReference>
<comment type="similarity">
    <text evidence="2">Belongs to the FlgN family.</text>
</comment>
<dbReference type="SUPFAM" id="SSF140566">
    <property type="entry name" value="FlgN-like"/>
    <property type="match status" value="1"/>
</dbReference>
<protein>
    <recommendedName>
        <fullName evidence="6">Flagella synthesis protein FlgN</fullName>
    </recommendedName>
</protein>
<evidence type="ECO:0000313" key="5">
    <source>
        <dbReference type="Proteomes" id="UP000637423"/>
    </source>
</evidence>
<name>A0A916XRG2_9BURK</name>
<accession>A0A916XRG2</accession>
<dbReference type="Proteomes" id="UP000637423">
    <property type="component" value="Unassembled WGS sequence"/>
</dbReference>
<evidence type="ECO:0000313" key="4">
    <source>
        <dbReference type="EMBL" id="GGC92314.1"/>
    </source>
</evidence>
<dbReference type="RefSeq" id="WP_188568318.1">
    <property type="nucleotide sequence ID" value="NZ_BMED01000005.1"/>
</dbReference>
<evidence type="ECO:0000256" key="3">
    <source>
        <dbReference type="ARBA" id="ARBA00022795"/>
    </source>
</evidence>
<evidence type="ECO:0008006" key="6">
    <source>
        <dbReference type="Google" id="ProtNLM"/>
    </source>
</evidence>
<evidence type="ECO:0000256" key="1">
    <source>
        <dbReference type="ARBA" id="ARBA00002397"/>
    </source>
</evidence>
<reference evidence="4" key="1">
    <citation type="journal article" date="2014" name="Int. J. Syst. Evol. Microbiol.">
        <title>Complete genome sequence of Corynebacterium casei LMG S-19264T (=DSM 44701T), isolated from a smear-ripened cheese.</title>
        <authorList>
            <consortium name="US DOE Joint Genome Institute (JGI-PGF)"/>
            <person name="Walter F."/>
            <person name="Albersmeier A."/>
            <person name="Kalinowski J."/>
            <person name="Ruckert C."/>
        </authorList>
    </citation>
    <scope>NUCLEOTIDE SEQUENCE</scope>
    <source>
        <strain evidence="4">CGMCC 1.10998</strain>
    </source>
</reference>
<proteinExistence type="inferred from homology"/>
<comment type="caution">
    <text evidence="4">The sequence shown here is derived from an EMBL/GenBank/DDBJ whole genome shotgun (WGS) entry which is preliminary data.</text>
</comment>
<dbReference type="GO" id="GO:0044780">
    <property type="term" value="P:bacterial-type flagellum assembly"/>
    <property type="evidence" value="ECO:0007669"/>
    <property type="project" value="InterPro"/>
</dbReference>
<comment type="function">
    <text evidence="1">Required for the efficient initiation of filament assembly.</text>
</comment>
<keyword evidence="3" id="KW-1005">Bacterial flagellum biogenesis</keyword>
<dbReference type="AlphaFoldDB" id="A0A916XRG2"/>